<dbReference type="OrthoDB" id="2677885at2"/>
<sequence length="158" mass="16806">MRRFAGVLVATVVAGLGLIGGTAAHAQPAPTPAAQVQPAQVQPAQPNGKLSVQYTSYNGVCEVGEVCLYYNSNCQGSFADFGGWVDDFAGYTFRSSGAGKGQPVKNNAASARNRDGDWTARIWFNSGQKGSYDNIAPSTPCQNLQNTYNENASLSWYQ</sequence>
<comment type="caution">
    <text evidence="2">The sequence shown here is derived from an EMBL/GenBank/DDBJ whole genome shotgun (WGS) entry which is preliminary data.</text>
</comment>
<evidence type="ECO:0000313" key="3">
    <source>
        <dbReference type="Proteomes" id="UP000440096"/>
    </source>
</evidence>
<name>A0A6N7Z0L1_9PSEU</name>
<accession>A0A6N7Z0L1</accession>
<reference evidence="2 3" key="1">
    <citation type="submission" date="2019-11" db="EMBL/GenBank/DDBJ databases">
        <title>Draft genome of Amycolatopsis RM579.</title>
        <authorList>
            <person name="Duangmal K."/>
            <person name="Mingma R."/>
        </authorList>
    </citation>
    <scope>NUCLEOTIDE SEQUENCE [LARGE SCALE GENOMIC DNA]</scope>
    <source>
        <strain evidence="2 3">RM579</strain>
    </source>
</reference>
<keyword evidence="3" id="KW-1185">Reference proteome</keyword>
<dbReference type="Proteomes" id="UP000440096">
    <property type="component" value="Unassembled WGS sequence"/>
</dbReference>
<dbReference type="EMBL" id="WMBA01000005">
    <property type="protein sequence ID" value="MTD53301.1"/>
    <property type="molecule type" value="Genomic_DNA"/>
</dbReference>
<protein>
    <recommendedName>
        <fullName evidence="4">Peptidase inhibitor family I36</fullName>
    </recommendedName>
</protein>
<organism evidence="2 3">
    <name type="scientific">Amycolatopsis pithecellobii</name>
    <dbReference type="NCBI Taxonomy" id="664692"/>
    <lineage>
        <taxon>Bacteria</taxon>
        <taxon>Bacillati</taxon>
        <taxon>Actinomycetota</taxon>
        <taxon>Actinomycetes</taxon>
        <taxon>Pseudonocardiales</taxon>
        <taxon>Pseudonocardiaceae</taxon>
        <taxon>Amycolatopsis</taxon>
    </lineage>
</organism>
<feature type="chain" id="PRO_5026699095" description="Peptidase inhibitor family I36" evidence="1">
    <location>
        <begin position="27"/>
        <end position="158"/>
    </location>
</feature>
<dbReference type="Pfam" id="PF03995">
    <property type="entry name" value="Inhibitor_I36"/>
    <property type="match status" value="1"/>
</dbReference>
<feature type="signal peptide" evidence="1">
    <location>
        <begin position="1"/>
        <end position="26"/>
    </location>
</feature>
<keyword evidence="1" id="KW-0732">Signal</keyword>
<evidence type="ECO:0000256" key="1">
    <source>
        <dbReference type="SAM" id="SignalP"/>
    </source>
</evidence>
<gene>
    <name evidence="2" type="ORF">GKO32_04795</name>
</gene>
<dbReference type="RefSeq" id="WP_154755560.1">
    <property type="nucleotide sequence ID" value="NZ_WMBA01000005.1"/>
</dbReference>
<dbReference type="AlphaFoldDB" id="A0A6N7Z0L1"/>
<evidence type="ECO:0000313" key="2">
    <source>
        <dbReference type="EMBL" id="MTD53301.1"/>
    </source>
</evidence>
<evidence type="ECO:0008006" key="4">
    <source>
        <dbReference type="Google" id="ProtNLM"/>
    </source>
</evidence>
<proteinExistence type="predicted"/>